<dbReference type="Pfam" id="PF13187">
    <property type="entry name" value="Fer4_9"/>
    <property type="match status" value="1"/>
</dbReference>
<keyword evidence="6" id="KW-1185">Reference proteome</keyword>
<protein>
    <recommendedName>
        <fullName evidence="4">4Fe-4S ferredoxin-type domain-containing protein</fullName>
    </recommendedName>
</protein>
<dbReference type="PROSITE" id="PS00198">
    <property type="entry name" value="4FE4S_FER_1"/>
    <property type="match status" value="1"/>
</dbReference>
<sequence>MDNSFPQIKTFFGFGCMRLPMNGSEVDIEQFKEMTDYFIDNGFNYFDTAHGYIDGKSELAIKEALTSRYPREKYLLTDKLTEPYFHKEEDIRPFFQSQLDACGVEYFDFYLMHAQNATNFEHFKKCRAYETAFDLKKEGKIKHVGLSFHDKPEVLDKILTTYPDVEIVQIQLNYVDYDDASVQSRKCLEVCRKHGKPGIVMEPVKGGSLIKLPDEAQKVFDEMPSKLSNASYAIRFAASQEGIRVVLSGMSDMAQMKDNVSFMKDFKPLSEEEMGAVAKVTAIYKGLDMIPCTACHYCVEENHCPMNIKIPELFACLNTKNVFNDWNQKMYYDLLTTDGAGKASDCIECGGCENVCPQHLEIRSLLKKVASEFEK</sequence>
<dbReference type="EMBL" id="FOXO01000010">
    <property type="protein sequence ID" value="SFP87240.1"/>
    <property type="molecule type" value="Genomic_DNA"/>
</dbReference>
<keyword evidence="3" id="KW-0411">Iron-sulfur</keyword>
<gene>
    <name evidence="5" type="ORF">SAMN04487928_11057</name>
</gene>
<dbReference type="CDD" id="cd19096">
    <property type="entry name" value="AKR_Fe-S_oxidoreductase"/>
    <property type="match status" value="1"/>
</dbReference>
<proteinExistence type="predicted"/>
<evidence type="ECO:0000256" key="2">
    <source>
        <dbReference type="ARBA" id="ARBA00023004"/>
    </source>
</evidence>
<dbReference type="SUPFAM" id="SSF46548">
    <property type="entry name" value="alpha-helical ferredoxin"/>
    <property type="match status" value="1"/>
</dbReference>
<dbReference type="SUPFAM" id="SSF51430">
    <property type="entry name" value="NAD(P)-linked oxidoreductase"/>
    <property type="match status" value="1"/>
</dbReference>
<organism evidence="5 6">
    <name type="scientific">Butyrivibrio proteoclasticus</name>
    <dbReference type="NCBI Taxonomy" id="43305"/>
    <lineage>
        <taxon>Bacteria</taxon>
        <taxon>Bacillati</taxon>
        <taxon>Bacillota</taxon>
        <taxon>Clostridia</taxon>
        <taxon>Lachnospirales</taxon>
        <taxon>Lachnospiraceae</taxon>
        <taxon>Butyrivibrio</taxon>
    </lineage>
</organism>
<accession>A0A1I5TVX7</accession>
<dbReference type="RefSeq" id="WP_074886969.1">
    <property type="nucleotide sequence ID" value="NZ_FOXO01000010.1"/>
</dbReference>
<evidence type="ECO:0000256" key="3">
    <source>
        <dbReference type="ARBA" id="ARBA00023014"/>
    </source>
</evidence>
<dbReference type="InterPro" id="IPR017896">
    <property type="entry name" value="4Fe4S_Fe-S-bd"/>
</dbReference>
<dbReference type="Proteomes" id="UP000182624">
    <property type="component" value="Unassembled WGS sequence"/>
</dbReference>
<dbReference type="InterPro" id="IPR023210">
    <property type="entry name" value="NADP_OxRdtase_dom"/>
</dbReference>
<evidence type="ECO:0000259" key="4">
    <source>
        <dbReference type="PROSITE" id="PS51379"/>
    </source>
</evidence>
<dbReference type="InterPro" id="IPR017900">
    <property type="entry name" value="4Fe4S_Fe_S_CS"/>
</dbReference>
<reference evidence="6" key="1">
    <citation type="submission" date="2016-10" db="EMBL/GenBank/DDBJ databases">
        <authorList>
            <person name="Varghese N."/>
            <person name="Submissions S."/>
        </authorList>
    </citation>
    <scope>NUCLEOTIDE SEQUENCE [LARGE SCALE GENOMIC DNA]</scope>
    <source>
        <strain evidence="6">P18</strain>
    </source>
</reference>
<evidence type="ECO:0000256" key="1">
    <source>
        <dbReference type="ARBA" id="ARBA00022723"/>
    </source>
</evidence>
<dbReference type="GO" id="GO:0046872">
    <property type="term" value="F:metal ion binding"/>
    <property type="evidence" value="ECO:0007669"/>
    <property type="project" value="UniProtKB-KW"/>
</dbReference>
<dbReference type="InterPro" id="IPR053135">
    <property type="entry name" value="AKR2_Oxidoreductase"/>
</dbReference>
<keyword evidence="1" id="KW-0479">Metal-binding</keyword>
<dbReference type="Gene3D" id="3.20.20.100">
    <property type="entry name" value="NADP-dependent oxidoreductase domain"/>
    <property type="match status" value="1"/>
</dbReference>
<evidence type="ECO:0000313" key="5">
    <source>
        <dbReference type="EMBL" id="SFP87240.1"/>
    </source>
</evidence>
<dbReference type="AlphaFoldDB" id="A0A1I5TVX7"/>
<name>A0A1I5TVX7_9FIRM</name>
<dbReference type="GO" id="GO:0051536">
    <property type="term" value="F:iron-sulfur cluster binding"/>
    <property type="evidence" value="ECO:0007669"/>
    <property type="project" value="UniProtKB-KW"/>
</dbReference>
<dbReference type="PANTHER" id="PTHR43312:SF2">
    <property type="entry name" value="OXIDOREDUCTASE"/>
    <property type="match status" value="1"/>
</dbReference>
<dbReference type="InterPro" id="IPR036812">
    <property type="entry name" value="NAD(P)_OxRdtase_dom_sf"/>
</dbReference>
<keyword evidence="2" id="KW-0408">Iron</keyword>
<dbReference type="Pfam" id="PF00248">
    <property type="entry name" value="Aldo_ket_red"/>
    <property type="match status" value="1"/>
</dbReference>
<dbReference type="PANTHER" id="PTHR43312">
    <property type="entry name" value="D-THREO-ALDOSE 1-DEHYDROGENASE"/>
    <property type="match status" value="1"/>
</dbReference>
<evidence type="ECO:0000313" key="6">
    <source>
        <dbReference type="Proteomes" id="UP000182624"/>
    </source>
</evidence>
<feature type="domain" description="4Fe-4S ferredoxin-type" evidence="4">
    <location>
        <begin position="337"/>
        <end position="365"/>
    </location>
</feature>
<dbReference type="OrthoDB" id="9773828at2"/>
<dbReference type="PROSITE" id="PS51379">
    <property type="entry name" value="4FE4S_FER_2"/>
    <property type="match status" value="1"/>
</dbReference>